<dbReference type="Gene3D" id="3.40.50.720">
    <property type="entry name" value="NAD(P)-binding Rossmann-like Domain"/>
    <property type="match status" value="1"/>
</dbReference>
<dbReference type="RefSeq" id="WP_096197430.1">
    <property type="nucleotide sequence ID" value="NZ_NRGR01000021.1"/>
</dbReference>
<dbReference type="Pfam" id="PF08125">
    <property type="entry name" value="Mannitol_dh_C"/>
    <property type="match status" value="1"/>
</dbReference>
<organism evidence="9 10">
    <name type="scientific">Brachybacterium alimentarium</name>
    <dbReference type="NCBI Taxonomy" id="47845"/>
    <lineage>
        <taxon>Bacteria</taxon>
        <taxon>Bacillati</taxon>
        <taxon>Actinomycetota</taxon>
        <taxon>Actinomycetes</taxon>
        <taxon>Micrococcales</taxon>
        <taxon>Dermabacteraceae</taxon>
        <taxon>Brachybacterium</taxon>
    </lineage>
</organism>
<dbReference type="InterPro" id="IPR013131">
    <property type="entry name" value="Mannitol_DH_N"/>
</dbReference>
<name>A0A2A3YGW7_9MICO</name>
<reference evidence="9 10" key="1">
    <citation type="journal article" date="2017" name="Elife">
        <title>Extensive horizontal gene transfer in cheese-associated bacteria.</title>
        <authorList>
            <person name="Bonham K.S."/>
            <person name="Wolfe B.E."/>
            <person name="Dutton R.J."/>
        </authorList>
    </citation>
    <scope>NUCLEOTIDE SEQUENCE [LARGE SCALE GENOMIC DNA]</scope>
    <source>
        <strain evidence="9 10">341_9</strain>
    </source>
</reference>
<protein>
    <recommendedName>
        <fullName evidence="3">Mannitol-1-phosphate 5-dehydrogenase</fullName>
        <ecNumber evidence="2">1.1.1.17</ecNumber>
    </recommendedName>
</protein>
<dbReference type="GO" id="GO:0019594">
    <property type="term" value="P:mannitol metabolic process"/>
    <property type="evidence" value="ECO:0007669"/>
    <property type="project" value="InterPro"/>
</dbReference>
<evidence type="ECO:0000259" key="8">
    <source>
        <dbReference type="Pfam" id="PF08125"/>
    </source>
</evidence>
<keyword evidence="4" id="KW-0560">Oxidoreductase</keyword>
<evidence type="ECO:0000313" key="10">
    <source>
        <dbReference type="Proteomes" id="UP000218598"/>
    </source>
</evidence>
<dbReference type="InterPro" id="IPR008927">
    <property type="entry name" value="6-PGluconate_DH-like_C_sf"/>
</dbReference>
<evidence type="ECO:0000256" key="6">
    <source>
        <dbReference type="ARBA" id="ARBA00048615"/>
    </source>
</evidence>
<evidence type="ECO:0000256" key="2">
    <source>
        <dbReference type="ARBA" id="ARBA00012939"/>
    </source>
</evidence>
<dbReference type="Pfam" id="PF01232">
    <property type="entry name" value="Mannitol_dh"/>
    <property type="match status" value="1"/>
</dbReference>
<keyword evidence="10" id="KW-1185">Reference proteome</keyword>
<evidence type="ECO:0000313" key="9">
    <source>
        <dbReference type="EMBL" id="PCC38511.1"/>
    </source>
</evidence>
<evidence type="ECO:0000256" key="1">
    <source>
        <dbReference type="ARBA" id="ARBA00006541"/>
    </source>
</evidence>
<dbReference type="EC" id="1.1.1.17" evidence="2"/>
<evidence type="ECO:0000256" key="3">
    <source>
        <dbReference type="ARBA" id="ARBA00016219"/>
    </source>
</evidence>
<sequence>MTALNASALSEIAADGQVAVPDYPLDERKIGIVHFGVGGFHRAHQAMFLDRLFNAGRDRDWALCGVGLLPGDSRMRDALTAQDGLYTLVTKAPDGDRDPRVIGSIAKYLFAPDGPEAVLAQMTDPAVRIVSLTVTEGGYNYNPSTGEFQYETDAVAADLTTSFDAVGAAAAADAADDRGGANTSVPAGHPTTMFGYVVEALRRRRETGTAPFTVMSCDNVRGNGDLAKRMILAYARRRDENGLHGDAPIADWLESDVAFPNCMVDRITPVTAPGDIEMISADYGIDDAWPVVSEDFVQWVLEDDFPGGRPAYEEVGVQMVEDVEPYELMKLRLLNCSHQSIAYFGLLLGQTYADEAAVDEHLAPFTRTLYMDREGTPTVPEVPGMDLTAYKDELMARFANTSIKDTLARLAAESSDRIPTWLVPVIHENLDAGRDVTASAAIVASWARYAEGTGENGEKWEIVDRLRDRVTAAAAKHDEDPLAFLRDEELFGNLVEHEAFTTPYLHALETLRADGARALLKELVDAA</sequence>
<dbReference type="OrthoDB" id="271711at2"/>
<dbReference type="EMBL" id="NRGR01000021">
    <property type="protein sequence ID" value="PCC38511.1"/>
    <property type="molecule type" value="Genomic_DNA"/>
</dbReference>
<dbReference type="SUPFAM" id="SSF48179">
    <property type="entry name" value="6-phosphogluconate dehydrogenase C-terminal domain-like"/>
    <property type="match status" value="1"/>
</dbReference>
<dbReference type="InterPro" id="IPR013328">
    <property type="entry name" value="6PGD_dom2"/>
</dbReference>
<comment type="similarity">
    <text evidence="1">Belongs to the mannitol dehydrogenase family.</text>
</comment>
<dbReference type="GO" id="GO:0008926">
    <property type="term" value="F:mannitol-1-phosphate 5-dehydrogenase activity"/>
    <property type="evidence" value="ECO:0007669"/>
    <property type="project" value="UniProtKB-EC"/>
</dbReference>
<evidence type="ECO:0000256" key="5">
    <source>
        <dbReference type="ARBA" id="ARBA00023027"/>
    </source>
</evidence>
<dbReference type="PROSITE" id="PS00974">
    <property type="entry name" value="MANNITOL_DHGENASE"/>
    <property type="match status" value="1"/>
</dbReference>
<comment type="catalytic activity">
    <reaction evidence="6">
        <text>D-mannitol 1-phosphate + NAD(+) = beta-D-fructose 6-phosphate + NADH + H(+)</text>
        <dbReference type="Rhea" id="RHEA:19661"/>
        <dbReference type="ChEBI" id="CHEBI:15378"/>
        <dbReference type="ChEBI" id="CHEBI:57540"/>
        <dbReference type="ChEBI" id="CHEBI:57634"/>
        <dbReference type="ChEBI" id="CHEBI:57945"/>
        <dbReference type="ChEBI" id="CHEBI:61381"/>
        <dbReference type="EC" id="1.1.1.17"/>
    </reaction>
</comment>
<comment type="caution">
    <text evidence="9">The sequence shown here is derived from an EMBL/GenBank/DDBJ whole genome shotgun (WGS) entry which is preliminary data.</text>
</comment>
<evidence type="ECO:0000259" key="7">
    <source>
        <dbReference type="Pfam" id="PF01232"/>
    </source>
</evidence>
<feature type="domain" description="Mannitol dehydrogenase C-terminal" evidence="8">
    <location>
        <begin position="322"/>
        <end position="511"/>
    </location>
</feature>
<keyword evidence="5" id="KW-0520">NAD</keyword>
<accession>A0A2A3YGW7</accession>
<dbReference type="PANTHER" id="PTHR43362:SF1">
    <property type="entry name" value="MANNITOL DEHYDROGENASE 2-RELATED"/>
    <property type="match status" value="1"/>
</dbReference>
<dbReference type="Gene3D" id="1.10.1040.10">
    <property type="entry name" value="N-(1-d-carboxylethyl)-l-norvaline Dehydrogenase, domain 2"/>
    <property type="match status" value="1"/>
</dbReference>
<dbReference type="InterPro" id="IPR013118">
    <property type="entry name" value="Mannitol_DH_C"/>
</dbReference>
<gene>
    <name evidence="9" type="ORF">CIK66_13065</name>
</gene>
<dbReference type="InterPro" id="IPR036291">
    <property type="entry name" value="NAD(P)-bd_dom_sf"/>
</dbReference>
<dbReference type="SUPFAM" id="SSF51735">
    <property type="entry name" value="NAD(P)-binding Rossmann-fold domains"/>
    <property type="match status" value="1"/>
</dbReference>
<evidence type="ECO:0000256" key="4">
    <source>
        <dbReference type="ARBA" id="ARBA00023002"/>
    </source>
</evidence>
<proteinExistence type="inferred from homology"/>
<dbReference type="InterPro" id="IPR050988">
    <property type="entry name" value="Mannitol_DH/Oxidoreductase"/>
</dbReference>
<dbReference type="PANTHER" id="PTHR43362">
    <property type="entry name" value="MANNITOL DEHYDROGENASE DSF1-RELATED"/>
    <property type="match status" value="1"/>
</dbReference>
<dbReference type="Proteomes" id="UP000218598">
    <property type="component" value="Unassembled WGS sequence"/>
</dbReference>
<feature type="domain" description="Mannitol dehydrogenase N-terminal" evidence="7">
    <location>
        <begin position="31"/>
        <end position="313"/>
    </location>
</feature>
<dbReference type="AlphaFoldDB" id="A0A2A3YGW7"/>
<dbReference type="InterPro" id="IPR023027">
    <property type="entry name" value="Mannitol_DH_CS"/>
</dbReference>